<dbReference type="AlphaFoldDB" id="A0A7M7J804"/>
<dbReference type="Gene3D" id="2.30.30.140">
    <property type="match status" value="1"/>
</dbReference>
<feature type="compositionally biased region" description="Low complexity" evidence="1">
    <location>
        <begin position="479"/>
        <end position="489"/>
    </location>
</feature>
<evidence type="ECO:0000313" key="4">
    <source>
        <dbReference type="Proteomes" id="UP000594260"/>
    </source>
</evidence>
<dbReference type="InterPro" id="IPR050621">
    <property type="entry name" value="Tudor_domain_containing"/>
</dbReference>
<accession>A0A7M7J804</accession>
<organism evidence="3 4">
    <name type="scientific">Varroa destructor</name>
    <name type="common">Honeybee mite</name>
    <dbReference type="NCBI Taxonomy" id="109461"/>
    <lineage>
        <taxon>Eukaryota</taxon>
        <taxon>Metazoa</taxon>
        <taxon>Ecdysozoa</taxon>
        <taxon>Arthropoda</taxon>
        <taxon>Chelicerata</taxon>
        <taxon>Arachnida</taxon>
        <taxon>Acari</taxon>
        <taxon>Parasitiformes</taxon>
        <taxon>Mesostigmata</taxon>
        <taxon>Gamasina</taxon>
        <taxon>Dermanyssoidea</taxon>
        <taxon>Varroidae</taxon>
        <taxon>Varroa</taxon>
    </lineage>
</organism>
<dbReference type="SMART" id="SM00333">
    <property type="entry name" value="TUDOR"/>
    <property type="match status" value="1"/>
</dbReference>
<evidence type="ECO:0000256" key="1">
    <source>
        <dbReference type="SAM" id="MobiDB-lite"/>
    </source>
</evidence>
<name>A0A7M7J804_VARDE</name>
<dbReference type="KEGG" id="vde:111244802"/>
<dbReference type="InterPro" id="IPR002999">
    <property type="entry name" value="Tudor"/>
</dbReference>
<dbReference type="InParanoid" id="A0A7M7J804"/>
<evidence type="ECO:0000259" key="2">
    <source>
        <dbReference type="PROSITE" id="PS50304"/>
    </source>
</evidence>
<dbReference type="OrthoDB" id="5800423at2759"/>
<feature type="domain" description="Tudor" evidence="2">
    <location>
        <begin position="553"/>
        <end position="616"/>
    </location>
</feature>
<dbReference type="GeneID" id="111244802"/>
<feature type="region of interest" description="Disordered" evidence="1">
    <location>
        <begin position="423"/>
        <end position="489"/>
    </location>
</feature>
<dbReference type="EnsemblMetazoa" id="XM_022792227">
    <property type="protein sequence ID" value="XP_022647962"/>
    <property type="gene ID" value="LOC111244802"/>
</dbReference>
<sequence length="870" mass="96871">MLLITYLYKLVVSVKPYVTVARMASFVWQSSLANLRIDINALVWKIELTSKSAEALASVVSADVEYCVENCEEVSAHVKSAMFSLEKAFQAVNQAIKCMKTYNTPSMLEFPVQVFAIENTRASLAAIPVKKDVTQPTSVLTSASSNHWTTATDEVSCAAAVSSNSFDTVTDVSECTPVEELPVNVGAKNQSAVIRETRDQMIPVSGKPPMKHGSVSALQGNSETDAKLSEQASATNFRFLSLKNTREHRHVANDEFSIQLPRTFSSPLVAPMVCTTSTTTVTTTHIDDSAMADHFSNVVKDYAAGDSNSKKQPITPLRYDAAEFVPSSTSLMATSRQNNELNARPHTIEVLRGARDAIEKICMNQPRFTHSEQLVDVNEQFNNTSCNRDYNLELNDREQYIFSDNSVDGQKKVNSKVNGALASRLPQTSHPSGAQPKDGSFDGNPEGGLKDGGKQLTKVDRDGQTGAEFHPPDGTDPISTSSSRRSSFSSRESDGLILKGAFQVRVPPLWRYVLAEVTYIDREKHFVYIVLREDNNLQRAICDEVLKADCEEEPSDDHLCPRSTIVVAPYDDVLYRARFDGYVKNDQVKVYFLDFGNSEIVPRKNIRLLPTGKNTKSVLKTCQLAIPCELEDHLPELNVLDKLDKAVGSELVQVLLVGSRQDVHEKIYLIKDIVYDEEATNFISMPMNTALKIDNATYKVSHANDPHNIWIINSESLEERQAMESEIYSLPSLRCTEIMCLKKGHFVTFHRKRAKVTEVNGSHINLHMIDYGRSVYQVDITECRRPPLAAFLVPALATRVSLASCEFDKNSWTPEKTKKLQNYLADGEFRVSFPSGPESDKVFMTNIVTEKLVVKDLCKVLGLCSLKRKN</sequence>
<dbReference type="SUPFAM" id="SSF63748">
    <property type="entry name" value="Tudor/PWWP/MBT"/>
    <property type="match status" value="1"/>
</dbReference>
<evidence type="ECO:0000313" key="3">
    <source>
        <dbReference type="EnsemblMetazoa" id="XP_022647962"/>
    </source>
</evidence>
<dbReference type="PANTHER" id="PTHR22948">
    <property type="entry name" value="TUDOR DOMAIN CONTAINING PROTEIN"/>
    <property type="match status" value="1"/>
</dbReference>
<reference evidence="3" key="1">
    <citation type="submission" date="2021-01" db="UniProtKB">
        <authorList>
            <consortium name="EnsemblMetazoa"/>
        </authorList>
    </citation>
    <scope>IDENTIFICATION</scope>
</reference>
<keyword evidence="4" id="KW-1185">Reference proteome</keyword>
<feature type="compositionally biased region" description="Basic and acidic residues" evidence="1">
    <location>
        <begin position="448"/>
        <end position="463"/>
    </location>
</feature>
<proteinExistence type="predicted"/>
<dbReference type="PANTHER" id="PTHR22948:SF29">
    <property type="entry name" value="FI02030P-RELATED"/>
    <property type="match status" value="1"/>
</dbReference>
<protein>
    <recommendedName>
        <fullName evidence="2">Tudor domain-containing protein</fullName>
    </recommendedName>
</protein>
<dbReference type="PROSITE" id="PS50304">
    <property type="entry name" value="TUDOR"/>
    <property type="match status" value="1"/>
</dbReference>
<dbReference type="Proteomes" id="UP000594260">
    <property type="component" value="Unplaced"/>
</dbReference>
<dbReference type="Pfam" id="PF00567">
    <property type="entry name" value="TUDOR"/>
    <property type="match status" value="2"/>
</dbReference>
<dbReference type="RefSeq" id="XP_022647962.1">
    <property type="nucleotide sequence ID" value="XM_022792227.1"/>
</dbReference>